<dbReference type="InterPro" id="IPR036108">
    <property type="entry name" value="4pyrrol_syn_uPrphyn_synt_sf"/>
</dbReference>
<gene>
    <name evidence="3" type="ORF">NATSA_12200</name>
</gene>
<dbReference type="GO" id="GO:0005829">
    <property type="term" value="C:cytosol"/>
    <property type="evidence" value="ECO:0007669"/>
    <property type="project" value="TreeGrafter"/>
</dbReference>
<dbReference type="EMBL" id="JAFIDN010000010">
    <property type="protein sequence ID" value="MBP3193431.1"/>
    <property type="molecule type" value="Genomic_DNA"/>
</dbReference>
<evidence type="ECO:0000313" key="3">
    <source>
        <dbReference type="EMBL" id="MBP3193431.1"/>
    </source>
</evidence>
<dbReference type="CDD" id="cd06578">
    <property type="entry name" value="HemD"/>
    <property type="match status" value="1"/>
</dbReference>
<evidence type="ECO:0000259" key="2">
    <source>
        <dbReference type="Pfam" id="PF02602"/>
    </source>
</evidence>
<dbReference type="PANTHER" id="PTHR12390">
    <property type="entry name" value="UROPORPHYRINOGEN III SYNTHASE"/>
    <property type="match status" value="1"/>
</dbReference>
<feature type="region of interest" description="Disordered" evidence="1">
    <location>
        <begin position="16"/>
        <end position="38"/>
    </location>
</feature>
<dbReference type="PANTHER" id="PTHR12390:SF0">
    <property type="entry name" value="UROPORPHYRINOGEN-III SYNTHASE"/>
    <property type="match status" value="1"/>
</dbReference>
<dbReference type="GO" id="GO:0004852">
    <property type="term" value="F:uroporphyrinogen-III synthase activity"/>
    <property type="evidence" value="ECO:0007669"/>
    <property type="project" value="InterPro"/>
</dbReference>
<dbReference type="GO" id="GO:0006780">
    <property type="term" value="P:uroporphyrinogen III biosynthetic process"/>
    <property type="evidence" value="ECO:0007669"/>
    <property type="project" value="InterPro"/>
</dbReference>
<sequence>MEILLTEQVTVVVSQEKPEETGKKTVISTRPPSPGDQEAVRDKNVRLVYYPAWNYRWITPPESNITPVIRNPLQRVWVFTSRRGAEGWWRIWKKLVESGRYPGISQDASTKDDAAEDGGNADIPLPRFYVVGNKTEQEARRLFGARNIRMSEKHNGHDLARMLVRDNIRNAVHFCSVNRRHELRDVCHENGIILTELEVYQGYPVTDPEPVRESADAILFFSPNGVSGFRRLYGLPDGDWKPVAVGETTARAVREETGREPLVAPEAAFSEMIKLVL</sequence>
<dbReference type="Proteomes" id="UP000673975">
    <property type="component" value="Unassembled WGS sequence"/>
</dbReference>
<dbReference type="Pfam" id="PF02602">
    <property type="entry name" value="HEM4"/>
    <property type="match status" value="1"/>
</dbReference>
<dbReference type="InterPro" id="IPR003754">
    <property type="entry name" value="4pyrrol_synth_uPrphyn_synth"/>
</dbReference>
<feature type="domain" description="Tetrapyrrole biosynthesis uroporphyrinogen III synthase" evidence="2">
    <location>
        <begin position="76"/>
        <end position="273"/>
    </location>
</feature>
<dbReference type="InterPro" id="IPR039793">
    <property type="entry name" value="UROS/Hem4"/>
</dbReference>
<dbReference type="Gene3D" id="3.40.50.10090">
    <property type="match status" value="2"/>
</dbReference>
<accession>A0A8J7UUA7</accession>
<protein>
    <submittedName>
        <fullName evidence="3">Uroporphyrinogen-III synthase</fullName>
    </submittedName>
</protein>
<organism evidence="3 4">
    <name type="scientific">Natronogracilivirga saccharolytica</name>
    <dbReference type="NCBI Taxonomy" id="2812953"/>
    <lineage>
        <taxon>Bacteria</taxon>
        <taxon>Pseudomonadati</taxon>
        <taxon>Balneolota</taxon>
        <taxon>Balneolia</taxon>
        <taxon>Balneolales</taxon>
        <taxon>Cyclonatronaceae</taxon>
        <taxon>Natronogracilivirga</taxon>
    </lineage>
</organism>
<evidence type="ECO:0000313" key="4">
    <source>
        <dbReference type="Proteomes" id="UP000673975"/>
    </source>
</evidence>
<dbReference type="AlphaFoldDB" id="A0A8J7UUA7"/>
<comment type="caution">
    <text evidence="3">The sequence shown here is derived from an EMBL/GenBank/DDBJ whole genome shotgun (WGS) entry which is preliminary data.</text>
</comment>
<evidence type="ECO:0000256" key="1">
    <source>
        <dbReference type="SAM" id="MobiDB-lite"/>
    </source>
</evidence>
<dbReference type="SUPFAM" id="SSF69618">
    <property type="entry name" value="HemD-like"/>
    <property type="match status" value="1"/>
</dbReference>
<keyword evidence="4" id="KW-1185">Reference proteome</keyword>
<name>A0A8J7UUA7_9BACT</name>
<dbReference type="RefSeq" id="WP_210512888.1">
    <property type="nucleotide sequence ID" value="NZ_JAFIDN010000010.1"/>
</dbReference>
<reference evidence="3" key="1">
    <citation type="submission" date="2021-02" db="EMBL/GenBank/DDBJ databases">
        <title>Natronogracilivirga saccharolytica gen. nov. sp. nov. a new anaerobic, haloalkiliphilic carbohydrate-fermenting bacterium from soda lake and proposing of Cyclonatronumiaceae fam. nov. in the phylum Balneolaeota.</title>
        <authorList>
            <person name="Zhilina T.N."/>
            <person name="Sorokin D.Y."/>
            <person name="Zavarzina D.G."/>
            <person name="Toshchakov S.V."/>
            <person name="Kublanov I.V."/>
        </authorList>
    </citation>
    <scope>NUCLEOTIDE SEQUENCE</scope>
    <source>
        <strain evidence="3">Z-1702</strain>
    </source>
</reference>
<proteinExistence type="predicted"/>